<evidence type="ECO:0000313" key="7">
    <source>
        <dbReference type="WBParaSite" id="ECPE_0000413201-mRNA-1"/>
    </source>
</evidence>
<feature type="compositionally biased region" description="Polar residues" evidence="3">
    <location>
        <begin position="80"/>
        <end position="89"/>
    </location>
</feature>
<feature type="domain" description="SH3" evidence="4">
    <location>
        <begin position="119"/>
        <end position="183"/>
    </location>
</feature>
<sequence length="188" mass="20713">MFILELQVNCLERFDVFLENRWCCGVAHPVQLGEINNESNAFVCPSLHDALSSLPVSVTGSLAGPRQNGHSEFSPPSGLVASQPSDHSIQLQPPQQQQAQLQHTASLDPNRYFGTGSGLGRHICQALFAYPASQPDELSIERGDKIRVLEKSSDGWWRGVLVTEGRPALMGWFPSNYVTLDLTKNLSR</sequence>
<gene>
    <name evidence="5" type="ORF">ECPE_LOCUS4124</name>
</gene>
<dbReference type="SMART" id="SM00326">
    <property type="entry name" value="SH3"/>
    <property type="match status" value="1"/>
</dbReference>
<dbReference type="EMBL" id="UZAN01041014">
    <property type="protein sequence ID" value="VDP71699.1"/>
    <property type="molecule type" value="Genomic_DNA"/>
</dbReference>
<dbReference type="PROSITE" id="PS50002">
    <property type="entry name" value="SH3"/>
    <property type="match status" value="1"/>
</dbReference>
<dbReference type="PRINTS" id="PR00452">
    <property type="entry name" value="SH3DOMAIN"/>
</dbReference>
<dbReference type="InterPro" id="IPR036028">
    <property type="entry name" value="SH3-like_dom_sf"/>
</dbReference>
<dbReference type="PANTHER" id="PTHR45929:SF3">
    <property type="entry name" value="JAK PATHWAY SIGNAL TRANSDUCTION ADAPTOR MOLECULE"/>
    <property type="match status" value="1"/>
</dbReference>
<proteinExistence type="predicted"/>
<feature type="region of interest" description="Disordered" evidence="3">
    <location>
        <begin position="61"/>
        <end position="90"/>
    </location>
</feature>
<dbReference type="OrthoDB" id="26539at2759"/>
<dbReference type="WBParaSite" id="ECPE_0000413201-mRNA-1">
    <property type="protein sequence ID" value="ECPE_0000413201-mRNA-1"/>
    <property type="gene ID" value="ECPE_0000413201"/>
</dbReference>
<keyword evidence="1 2" id="KW-0728">SH3 domain</keyword>
<dbReference type="InterPro" id="IPR050670">
    <property type="entry name" value="STAM"/>
</dbReference>
<dbReference type="InterPro" id="IPR001452">
    <property type="entry name" value="SH3_domain"/>
</dbReference>
<protein>
    <submittedName>
        <fullName evidence="7">SH3 domain-containing protein</fullName>
    </submittedName>
</protein>
<evidence type="ECO:0000256" key="3">
    <source>
        <dbReference type="SAM" id="MobiDB-lite"/>
    </source>
</evidence>
<dbReference type="Gene3D" id="2.30.30.40">
    <property type="entry name" value="SH3 Domains"/>
    <property type="match status" value="1"/>
</dbReference>
<dbReference type="PANTHER" id="PTHR45929">
    <property type="entry name" value="JAK PATHWAY SIGNAL TRANSDUCTION ADAPTOR MOLECULE"/>
    <property type="match status" value="1"/>
</dbReference>
<dbReference type="AlphaFoldDB" id="A0A183AAY9"/>
<evidence type="ECO:0000256" key="2">
    <source>
        <dbReference type="PROSITE-ProRule" id="PRU00192"/>
    </source>
</evidence>
<reference evidence="5 6" key="2">
    <citation type="submission" date="2018-11" db="EMBL/GenBank/DDBJ databases">
        <authorList>
            <consortium name="Pathogen Informatics"/>
        </authorList>
    </citation>
    <scope>NUCLEOTIDE SEQUENCE [LARGE SCALE GENOMIC DNA]</scope>
    <source>
        <strain evidence="5 6">Egypt</strain>
    </source>
</reference>
<accession>A0A183AAY9</accession>
<organism evidence="7">
    <name type="scientific">Echinostoma caproni</name>
    <dbReference type="NCBI Taxonomy" id="27848"/>
    <lineage>
        <taxon>Eukaryota</taxon>
        <taxon>Metazoa</taxon>
        <taxon>Spiralia</taxon>
        <taxon>Lophotrochozoa</taxon>
        <taxon>Platyhelminthes</taxon>
        <taxon>Trematoda</taxon>
        <taxon>Digenea</taxon>
        <taxon>Plagiorchiida</taxon>
        <taxon>Echinostomata</taxon>
        <taxon>Echinostomatoidea</taxon>
        <taxon>Echinostomatidae</taxon>
        <taxon>Echinostoma</taxon>
    </lineage>
</organism>
<reference evidence="7" key="1">
    <citation type="submission" date="2016-06" db="UniProtKB">
        <authorList>
            <consortium name="WormBaseParasite"/>
        </authorList>
    </citation>
    <scope>IDENTIFICATION</scope>
</reference>
<dbReference type="Pfam" id="PF00018">
    <property type="entry name" value="SH3_1"/>
    <property type="match status" value="1"/>
</dbReference>
<name>A0A183AAY9_9TREM</name>
<evidence type="ECO:0000313" key="5">
    <source>
        <dbReference type="EMBL" id="VDP71699.1"/>
    </source>
</evidence>
<dbReference type="Proteomes" id="UP000272942">
    <property type="component" value="Unassembled WGS sequence"/>
</dbReference>
<evidence type="ECO:0000313" key="6">
    <source>
        <dbReference type="Proteomes" id="UP000272942"/>
    </source>
</evidence>
<evidence type="ECO:0000259" key="4">
    <source>
        <dbReference type="PROSITE" id="PS50002"/>
    </source>
</evidence>
<evidence type="ECO:0000256" key="1">
    <source>
        <dbReference type="ARBA" id="ARBA00022443"/>
    </source>
</evidence>
<keyword evidence="6" id="KW-1185">Reference proteome</keyword>
<dbReference type="SUPFAM" id="SSF50044">
    <property type="entry name" value="SH3-domain"/>
    <property type="match status" value="1"/>
</dbReference>